<reference evidence="1 2" key="1">
    <citation type="submission" date="2017-10" db="EMBL/GenBank/DDBJ databases">
        <title>The draft genome sequence of Lewinella nigricans NBRC 102662.</title>
        <authorList>
            <person name="Wang K."/>
        </authorList>
    </citation>
    <scope>NUCLEOTIDE SEQUENCE [LARGE SCALE GENOMIC DNA]</scope>
    <source>
        <strain evidence="1 2">NBRC 102662</strain>
    </source>
</reference>
<dbReference type="PROSITE" id="PS51257">
    <property type="entry name" value="PROKAR_LIPOPROTEIN"/>
    <property type="match status" value="1"/>
</dbReference>
<evidence type="ECO:0000313" key="1">
    <source>
        <dbReference type="EMBL" id="PHN04953.1"/>
    </source>
</evidence>
<gene>
    <name evidence="1" type="ORF">CRP01_18145</name>
</gene>
<dbReference type="Gene3D" id="2.60.40.1120">
    <property type="entry name" value="Carboxypeptidase-like, regulatory domain"/>
    <property type="match status" value="1"/>
</dbReference>
<evidence type="ECO:0008006" key="3">
    <source>
        <dbReference type="Google" id="ProtNLM"/>
    </source>
</evidence>
<organism evidence="1 2">
    <name type="scientific">Flavilitoribacter nigricans (strain ATCC 23147 / DSM 23189 / NBRC 102662 / NCIMB 1420 / SS-2)</name>
    <name type="common">Lewinella nigricans</name>
    <dbReference type="NCBI Taxonomy" id="1122177"/>
    <lineage>
        <taxon>Bacteria</taxon>
        <taxon>Pseudomonadati</taxon>
        <taxon>Bacteroidota</taxon>
        <taxon>Saprospiria</taxon>
        <taxon>Saprospirales</taxon>
        <taxon>Lewinellaceae</taxon>
        <taxon>Flavilitoribacter</taxon>
    </lineage>
</organism>
<dbReference type="InterPro" id="IPR008969">
    <property type="entry name" value="CarboxyPept-like_regulatory"/>
</dbReference>
<dbReference type="OrthoDB" id="9815657at2"/>
<protein>
    <recommendedName>
        <fullName evidence="3">Carboxypeptidase regulatory-like domain-containing protein</fullName>
    </recommendedName>
</protein>
<keyword evidence="2" id="KW-1185">Reference proteome</keyword>
<dbReference type="Proteomes" id="UP000223913">
    <property type="component" value="Unassembled WGS sequence"/>
</dbReference>
<dbReference type="SUPFAM" id="SSF49464">
    <property type="entry name" value="Carboxypeptidase regulatory domain-like"/>
    <property type="match status" value="1"/>
</dbReference>
<dbReference type="RefSeq" id="WP_099151498.1">
    <property type="nucleotide sequence ID" value="NZ_PDUD01000023.1"/>
</dbReference>
<dbReference type="EMBL" id="PDUD01000023">
    <property type="protein sequence ID" value="PHN04953.1"/>
    <property type="molecule type" value="Genomic_DNA"/>
</dbReference>
<evidence type="ECO:0000313" key="2">
    <source>
        <dbReference type="Proteomes" id="UP000223913"/>
    </source>
</evidence>
<comment type="caution">
    <text evidence="1">The sequence shown here is derived from an EMBL/GenBank/DDBJ whole genome shotgun (WGS) entry which is preliminary data.</text>
</comment>
<dbReference type="AlphaFoldDB" id="A0A2D0NB06"/>
<name>A0A2D0NB06_FLAN2</name>
<sequence>MKRLKWIAFLFLLLACNEDTLDVRITGRVTDAGEPVAGLHLYLTNYYYEGGDYDSFMPAEHYTLTTDRAGYFSIDLPRSAYIQIDTARKWNSRFYHDRYIGLRKQTINFDLSR</sequence>
<accession>A0A2D0NB06</accession>
<proteinExistence type="predicted"/>